<dbReference type="Gene3D" id="1.10.150.80">
    <property type="entry name" value="HRDC domain"/>
    <property type="match status" value="1"/>
</dbReference>
<dbReference type="Gene3D" id="3.30.420.10">
    <property type="entry name" value="Ribonuclease H-like superfamily/Ribonuclease H"/>
    <property type="match status" value="1"/>
</dbReference>
<gene>
    <name evidence="2" type="ORF">Abiwalacus_06510</name>
</gene>
<evidence type="ECO:0000313" key="2">
    <source>
        <dbReference type="EMBL" id="BDL43077.1"/>
    </source>
</evidence>
<keyword evidence="3" id="KW-1185">Reference proteome</keyword>
<dbReference type="InterPro" id="IPR012337">
    <property type="entry name" value="RNaseH-like_sf"/>
</dbReference>
<dbReference type="InterPro" id="IPR010997">
    <property type="entry name" value="HRDC-like_sf"/>
</dbReference>
<dbReference type="PANTHER" id="PTHR47649:SF1">
    <property type="entry name" value="RIBONUCLEASE D"/>
    <property type="match status" value="1"/>
</dbReference>
<dbReference type="SMART" id="SM00474">
    <property type="entry name" value="35EXOc"/>
    <property type="match status" value="1"/>
</dbReference>
<dbReference type="Pfam" id="PF01612">
    <property type="entry name" value="DNA_pol_A_exo1"/>
    <property type="match status" value="1"/>
</dbReference>
<feature type="domain" description="3'-5' exonuclease" evidence="1">
    <location>
        <begin position="1"/>
        <end position="166"/>
    </location>
</feature>
<dbReference type="InterPro" id="IPR036397">
    <property type="entry name" value="RNaseH_sf"/>
</dbReference>
<protein>
    <submittedName>
        <fullName evidence="2">Ribonuclease D</fullName>
    </submittedName>
</protein>
<proteinExistence type="predicted"/>
<dbReference type="Proteomes" id="UP001062263">
    <property type="component" value="Chromosome"/>
</dbReference>
<reference evidence="2" key="1">
    <citation type="submission" date="2022-06" db="EMBL/GenBank/DDBJ databases">
        <title>Akkermansia biwalacus sp. nov., an anaerobic mucin-degrading bacterium isolated from human intestine.</title>
        <authorList>
            <person name="Kobayashi Y."/>
            <person name="Inoue S."/>
            <person name="Kawahara T."/>
            <person name="Kohda N."/>
        </authorList>
    </citation>
    <scope>NUCLEOTIDE SEQUENCE</scope>
    <source>
        <strain evidence="2">WON2089</strain>
    </source>
</reference>
<sequence length="352" mass="41063">MISEKEELLEWRKRAAAQPKGRVVLDLEADSLHRYQEKICLIQYADETGSCLIDPLAIEDMSPFYNWLRDTEVWMHGADYDMCLFQRAWETLPAMIWDTQTAARLLGFRQFGLAALVEHFHGVTLSKSSQKADWARRPLSPTMVTYALNDVNYMLDMADKLMTALREKGRVGWFEEICRHSMERARERYLTGHPDPWRIQGSGKLNRKGLAALRELWAWRDSEAKSWDRPSFMVCSNADLIQWSVALQEQRPVSPSPRFHAHRRNRFTDAVQKFYLLDEDDYPCRPHIQRRQHSEQFEANLARLCKIRDEKAEELDIEGSFLITRASLEAIAEDKEKGMATLLNWQKEALGL</sequence>
<dbReference type="InterPro" id="IPR044876">
    <property type="entry name" value="HRDC_dom_sf"/>
</dbReference>
<evidence type="ECO:0000313" key="3">
    <source>
        <dbReference type="Proteomes" id="UP001062263"/>
    </source>
</evidence>
<evidence type="ECO:0000259" key="1">
    <source>
        <dbReference type="SMART" id="SM00474"/>
    </source>
</evidence>
<dbReference type="InterPro" id="IPR002562">
    <property type="entry name" value="3'-5'_exonuclease_dom"/>
</dbReference>
<dbReference type="EMBL" id="AP025943">
    <property type="protein sequence ID" value="BDL43077.1"/>
    <property type="molecule type" value="Genomic_DNA"/>
</dbReference>
<dbReference type="PANTHER" id="PTHR47649">
    <property type="entry name" value="RIBONUCLEASE D"/>
    <property type="match status" value="1"/>
</dbReference>
<dbReference type="RefSeq" id="WP_215435670.1">
    <property type="nucleotide sequence ID" value="NZ_AP025943.1"/>
</dbReference>
<dbReference type="CDD" id="cd06142">
    <property type="entry name" value="RNaseD_exo"/>
    <property type="match status" value="1"/>
</dbReference>
<organism evidence="2 3">
    <name type="scientific">Akkermansia biwaensis</name>
    <dbReference type="NCBI Taxonomy" id="2946555"/>
    <lineage>
        <taxon>Bacteria</taxon>
        <taxon>Pseudomonadati</taxon>
        <taxon>Verrucomicrobiota</taxon>
        <taxon>Verrucomicrobiia</taxon>
        <taxon>Verrucomicrobiales</taxon>
        <taxon>Akkermansiaceae</taxon>
        <taxon>Akkermansia</taxon>
    </lineage>
</organism>
<accession>A0ABN6QH88</accession>
<dbReference type="SUPFAM" id="SSF47819">
    <property type="entry name" value="HRDC-like"/>
    <property type="match status" value="2"/>
</dbReference>
<dbReference type="InterPro" id="IPR051086">
    <property type="entry name" value="RNase_D-like"/>
</dbReference>
<dbReference type="SUPFAM" id="SSF53098">
    <property type="entry name" value="Ribonuclease H-like"/>
    <property type="match status" value="1"/>
</dbReference>
<name>A0ABN6QH88_9BACT</name>